<feature type="transmembrane region" description="Helical" evidence="1">
    <location>
        <begin position="12"/>
        <end position="30"/>
    </location>
</feature>
<name>A0ABS6W2T4_9FLAO</name>
<evidence type="ECO:0000313" key="3">
    <source>
        <dbReference type="Proteomes" id="UP000719267"/>
    </source>
</evidence>
<sequence>MIKFLGTSSIVISFASLIVGFLGVLGTIAISIPWTFIFSGILFFFLGMGIVKYKNNHD</sequence>
<keyword evidence="1" id="KW-0472">Membrane</keyword>
<keyword evidence="1" id="KW-1133">Transmembrane helix</keyword>
<feature type="transmembrane region" description="Helical" evidence="1">
    <location>
        <begin position="36"/>
        <end position="53"/>
    </location>
</feature>
<proteinExistence type="predicted"/>
<gene>
    <name evidence="2" type="ORF">KW502_10175</name>
</gene>
<evidence type="ECO:0000256" key="1">
    <source>
        <dbReference type="SAM" id="Phobius"/>
    </source>
</evidence>
<dbReference type="EMBL" id="JAHWDF010000010">
    <property type="protein sequence ID" value="MBW2962165.1"/>
    <property type="molecule type" value="Genomic_DNA"/>
</dbReference>
<evidence type="ECO:0000313" key="2">
    <source>
        <dbReference type="EMBL" id="MBW2962165.1"/>
    </source>
</evidence>
<protein>
    <submittedName>
        <fullName evidence="2">Uncharacterized protein</fullName>
    </submittedName>
</protein>
<dbReference type="RefSeq" id="WP_219040453.1">
    <property type="nucleotide sequence ID" value="NZ_JAHWDF010000010.1"/>
</dbReference>
<comment type="caution">
    <text evidence="2">The sequence shown here is derived from an EMBL/GenBank/DDBJ whole genome shotgun (WGS) entry which is preliminary data.</text>
</comment>
<keyword evidence="3" id="KW-1185">Reference proteome</keyword>
<accession>A0ABS6W2T4</accession>
<reference evidence="2 3" key="1">
    <citation type="submission" date="2021-07" db="EMBL/GenBank/DDBJ databases">
        <title>Mesonia aestuariivivens sp. nov., isolated from a tidal flat.</title>
        <authorList>
            <person name="Kim Y.-O."/>
            <person name="Yoon J.-H."/>
        </authorList>
    </citation>
    <scope>NUCLEOTIDE SEQUENCE [LARGE SCALE GENOMIC DNA]</scope>
    <source>
        <strain evidence="2 3">JHPTF-M18</strain>
    </source>
</reference>
<dbReference type="Proteomes" id="UP000719267">
    <property type="component" value="Unassembled WGS sequence"/>
</dbReference>
<organism evidence="2 3">
    <name type="scientific">Mesonia aestuariivivens</name>
    <dbReference type="NCBI Taxonomy" id="2796128"/>
    <lineage>
        <taxon>Bacteria</taxon>
        <taxon>Pseudomonadati</taxon>
        <taxon>Bacteroidota</taxon>
        <taxon>Flavobacteriia</taxon>
        <taxon>Flavobacteriales</taxon>
        <taxon>Flavobacteriaceae</taxon>
        <taxon>Mesonia</taxon>
    </lineage>
</organism>
<keyword evidence="1" id="KW-0812">Transmembrane</keyword>